<evidence type="ECO:0000313" key="2">
    <source>
        <dbReference type="Proteomes" id="UP000532440"/>
    </source>
</evidence>
<reference evidence="1 2" key="1">
    <citation type="submission" date="2020-08" db="EMBL/GenBank/DDBJ databases">
        <title>Genomic Encyclopedia of Type Strains, Phase IV (KMG-IV): sequencing the most valuable type-strain genomes for metagenomic binning, comparative biology and taxonomic classification.</title>
        <authorList>
            <person name="Goeker M."/>
        </authorList>
    </citation>
    <scope>NUCLEOTIDE SEQUENCE [LARGE SCALE GENOMIC DNA]</scope>
    <source>
        <strain evidence="1 2">DSM 29781</strain>
    </source>
</reference>
<dbReference type="InterPro" id="IPR013406">
    <property type="entry name" value="CHP02574_addiction_mod"/>
</dbReference>
<evidence type="ECO:0000313" key="1">
    <source>
        <dbReference type="EMBL" id="MBB5273437.1"/>
    </source>
</evidence>
<comment type="caution">
    <text evidence="1">The sequence shown here is derived from an EMBL/GenBank/DDBJ whole genome shotgun (WGS) entry which is preliminary data.</text>
</comment>
<gene>
    <name evidence="1" type="ORF">HNQ70_003467</name>
</gene>
<evidence type="ECO:0008006" key="3">
    <source>
        <dbReference type="Google" id="ProtNLM"/>
    </source>
</evidence>
<name>A0A7W8HJX4_9BURK</name>
<dbReference type="Proteomes" id="UP000532440">
    <property type="component" value="Unassembled WGS sequence"/>
</dbReference>
<keyword evidence="2" id="KW-1185">Reference proteome</keyword>
<protein>
    <recommendedName>
        <fullName evidence="3">Addiction module protein</fullName>
    </recommendedName>
</protein>
<dbReference type="EMBL" id="JACHGB010000007">
    <property type="protein sequence ID" value="MBB5273437.1"/>
    <property type="molecule type" value="Genomic_DNA"/>
</dbReference>
<sequence>MPSTLEALQAEILSLSPLDRAKLLDRLISSLDADVEAEAEWDAVAEAREQELDSGKTPAASIEVALASLEARFPG</sequence>
<proteinExistence type="predicted"/>
<organism evidence="1 2">
    <name type="scientific">Quisquiliibacterium transsilvanicum</name>
    <dbReference type="NCBI Taxonomy" id="1549638"/>
    <lineage>
        <taxon>Bacteria</taxon>
        <taxon>Pseudomonadati</taxon>
        <taxon>Pseudomonadota</taxon>
        <taxon>Betaproteobacteria</taxon>
        <taxon>Burkholderiales</taxon>
        <taxon>Burkholderiaceae</taxon>
        <taxon>Quisquiliibacterium</taxon>
    </lineage>
</organism>
<dbReference type="Pfam" id="PF09720">
    <property type="entry name" value="Unstab_antitox"/>
    <property type="match status" value="1"/>
</dbReference>
<dbReference type="AlphaFoldDB" id="A0A7W8HJX4"/>
<accession>A0A7W8HJX4</accession>
<dbReference type="RefSeq" id="WP_183970066.1">
    <property type="nucleotide sequence ID" value="NZ_BAABEW010000020.1"/>
</dbReference>